<protein>
    <submittedName>
        <fullName evidence="1">Uncharacterized protein</fullName>
    </submittedName>
</protein>
<feature type="non-terminal residue" evidence="1">
    <location>
        <position position="368"/>
    </location>
</feature>
<gene>
    <name evidence="1" type="ORF">F5144DRAFT_483119</name>
</gene>
<reference evidence="1 2" key="1">
    <citation type="journal article" date="2021" name="Nat. Commun.">
        <title>Genetic determinants of endophytism in the Arabidopsis root mycobiome.</title>
        <authorList>
            <person name="Mesny F."/>
            <person name="Miyauchi S."/>
            <person name="Thiergart T."/>
            <person name="Pickel B."/>
            <person name="Atanasova L."/>
            <person name="Karlsson M."/>
            <person name="Huettel B."/>
            <person name="Barry K.W."/>
            <person name="Haridas S."/>
            <person name="Chen C."/>
            <person name="Bauer D."/>
            <person name="Andreopoulos W."/>
            <person name="Pangilinan J."/>
            <person name="LaButti K."/>
            <person name="Riley R."/>
            <person name="Lipzen A."/>
            <person name="Clum A."/>
            <person name="Drula E."/>
            <person name="Henrissat B."/>
            <person name="Kohler A."/>
            <person name="Grigoriev I.V."/>
            <person name="Martin F.M."/>
            <person name="Hacquard S."/>
        </authorList>
    </citation>
    <scope>NUCLEOTIDE SEQUENCE [LARGE SCALE GENOMIC DNA]</scope>
    <source>
        <strain evidence="1 2">MPI-SDFR-AT-0079</strain>
    </source>
</reference>
<evidence type="ECO:0000313" key="1">
    <source>
        <dbReference type="EMBL" id="KAH6640649.1"/>
    </source>
</evidence>
<name>A0ACB7PI24_9PEZI</name>
<evidence type="ECO:0000313" key="2">
    <source>
        <dbReference type="Proteomes" id="UP000724584"/>
    </source>
</evidence>
<organism evidence="1 2">
    <name type="scientific">Chaetomium tenue</name>
    <dbReference type="NCBI Taxonomy" id="1854479"/>
    <lineage>
        <taxon>Eukaryota</taxon>
        <taxon>Fungi</taxon>
        <taxon>Dikarya</taxon>
        <taxon>Ascomycota</taxon>
        <taxon>Pezizomycotina</taxon>
        <taxon>Sordariomycetes</taxon>
        <taxon>Sordariomycetidae</taxon>
        <taxon>Sordariales</taxon>
        <taxon>Chaetomiaceae</taxon>
        <taxon>Chaetomium</taxon>
    </lineage>
</organism>
<sequence>MELPQYVDPKDKIPYKIKNTGDWFLSSDHFHEWRDSKSSRLLWLSGNAGCGKSVLVKHLTENLSSGTVCYFFFEAEPDGQGGLINALRRILFQLFSQDNIPLPSKSQGLLNTKMTTTPWHFEHLWQLLLQTAKQRGVGEIVCLLDAVDECEPEEWTALSEALQRLYESKECEAFNLKFLLTSRPYNRIHSRLRDLFNDSREHAVHVRGECDPLRSKISHEIGIFVNSQIQSHAPHLGPDTRRLLRDALLSGAQMTYLRAHHTLSAIKRGFKVSRDHIAEVAWQLPGDLASAYNKILHKSDHVDKAKCVVQIVVAAVEPLTVAEVASVLAAMSENDCFDIDFENDFIIREICGLVTVVDSTVRLIDETA</sequence>
<dbReference type="EMBL" id="JAGIZQ010000002">
    <property type="protein sequence ID" value="KAH6640649.1"/>
    <property type="molecule type" value="Genomic_DNA"/>
</dbReference>
<dbReference type="Proteomes" id="UP000724584">
    <property type="component" value="Unassembled WGS sequence"/>
</dbReference>
<comment type="caution">
    <text evidence="1">The sequence shown here is derived from an EMBL/GenBank/DDBJ whole genome shotgun (WGS) entry which is preliminary data.</text>
</comment>
<proteinExistence type="predicted"/>
<accession>A0ACB7PI24</accession>
<keyword evidence="2" id="KW-1185">Reference proteome</keyword>